<evidence type="ECO:0000259" key="2">
    <source>
        <dbReference type="Pfam" id="PF13338"/>
    </source>
</evidence>
<proteinExistence type="predicted"/>
<evidence type="ECO:0000313" key="3">
    <source>
        <dbReference type="EMBL" id="AAW76409.1"/>
    </source>
</evidence>
<accession>Q5GY12</accession>
<dbReference type="AlphaFoldDB" id="Q5GY12"/>
<dbReference type="STRING" id="291331.XOO3155"/>
<dbReference type="KEGG" id="xoo:XOO3155"/>
<protein>
    <submittedName>
        <fullName evidence="3">Predicted transcriptional regulator</fullName>
    </submittedName>
</protein>
<keyword evidence="4" id="KW-1185">Reference proteome</keyword>
<reference evidence="3 4" key="1">
    <citation type="journal article" date="2005" name="Nucleic Acids Res.">
        <title>The genome sequence of Xanthomonas oryzae pathovar oryzae KACC10331, the bacterial blight pathogen of rice.</title>
        <authorList>
            <person name="Lee B.M."/>
            <person name="Park Y.J."/>
            <person name="Park D.S."/>
            <person name="Kang H.W."/>
            <person name="Kim J.G."/>
            <person name="Song E.S."/>
            <person name="Park I.C."/>
            <person name="Yoon U.H."/>
            <person name="Hahn J.H."/>
            <person name="Koo B.S."/>
            <person name="Lee G.B."/>
            <person name="Kim H."/>
            <person name="Park H.S."/>
            <person name="Yoon K.O."/>
            <person name="Kim J.H."/>
            <person name="Jung C.H."/>
            <person name="Koh N.H."/>
            <person name="Seo J.S."/>
            <person name="Go S.J."/>
        </authorList>
    </citation>
    <scope>NUCLEOTIDE SEQUENCE [LARGE SCALE GENOMIC DNA]</scope>
    <source>
        <strain evidence="4">KACC10331 / KXO85</strain>
    </source>
</reference>
<dbReference type="InterPro" id="IPR025159">
    <property type="entry name" value="AbiEi_N"/>
</dbReference>
<organism evidence="3 4">
    <name type="scientific">Xanthomonas oryzae pv. oryzae (strain KACC10331 / KXO85)</name>
    <dbReference type="NCBI Taxonomy" id="291331"/>
    <lineage>
        <taxon>Bacteria</taxon>
        <taxon>Pseudomonadati</taxon>
        <taxon>Pseudomonadota</taxon>
        <taxon>Gammaproteobacteria</taxon>
        <taxon>Lysobacterales</taxon>
        <taxon>Lysobacteraceae</taxon>
        <taxon>Xanthomonas</taxon>
    </lineage>
</organism>
<gene>
    <name evidence="3" type="ordered locus">XOO3155</name>
</gene>
<evidence type="ECO:0000256" key="1">
    <source>
        <dbReference type="SAM" id="MobiDB-lite"/>
    </source>
</evidence>
<sequence length="272" mass="30342">MLSGPTTTIRPCCGSSPGQQTSRPPARREGQGWRARYACLIGNRIRRQFAQWRGSYPSVVIDIYRFYGTICRIMDTTVDKLLELVRTRGLLRPHDLAPLGIPRVALTRAVRRGQLERVGRGLYGLVARPVSAHGTLAEVARRVPKGVVCLLSALRVHDLTTQAPFEVWLAIDNKAAAPKLDYPPLRLVRFSGPALSEGVEEHVVDGVPVHVTSVAKTVADCFKYRNKIGIDVALEALREAWVARRMTSDEIWHYAKIDRVANVMRPYLESLA</sequence>
<name>Q5GY12_XANOR</name>
<evidence type="ECO:0000313" key="4">
    <source>
        <dbReference type="Proteomes" id="UP000006735"/>
    </source>
</evidence>
<dbReference type="EMBL" id="AE013598">
    <property type="protein sequence ID" value="AAW76409.1"/>
    <property type="molecule type" value="Genomic_DNA"/>
</dbReference>
<dbReference type="Proteomes" id="UP000006735">
    <property type="component" value="Chromosome"/>
</dbReference>
<dbReference type="HOGENOM" id="CLU_089333_0_1_6"/>
<feature type="region of interest" description="Disordered" evidence="1">
    <location>
        <begin position="1"/>
        <end position="30"/>
    </location>
</feature>
<feature type="domain" description="AbiEi antitoxin N-terminal" evidence="2">
    <location>
        <begin position="79"/>
        <end position="125"/>
    </location>
</feature>
<dbReference type="Pfam" id="PF13338">
    <property type="entry name" value="AbiEi_4"/>
    <property type="match status" value="1"/>
</dbReference>